<gene>
    <name evidence="3" type="primary">LOC115632921</name>
</gene>
<dbReference type="AlphaFoldDB" id="A0A6J2UF85"/>
<dbReference type="OrthoDB" id="7930815at2759"/>
<evidence type="ECO:0000256" key="1">
    <source>
        <dbReference type="SAM" id="MobiDB-lite"/>
    </source>
</evidence>
<organism evidence="2 3">
    <name type="scientific">Drosophila lebanonensis</name>
    <name type="common">Fruit fly</name>
    <name type="synonym">Scaptodrosophila lebanonensis</name>
    <dbReference type="NCBI Taxonomy" id="7225"/>
    <lineage>
        <taxon>Eukaryota</taxon>
        <taxon>Metazoa</taxon>
        <taxon>Ecdysozoa</taxon>
        <taxon>Arthropoda</taxon>
        <taxon>Hexapoda</taxon>
        <taxon>Insecta</taxon>
        <taxon>Pterygota</taxon>
        <taxon>Neoptera</taxon>
        <taxon>Endopterygota</taxon>
        <taxon>Diptera</taxon>
        <taxon>Brachycera</taxon>
        <taxon>Muscomorpha</taxon>
        <taxon>Ephydroidea</taxon>
        <taxon>Drosophilidae</taxon>
        <taxon>Scaptodrosophila</taxon>
    </lineage>
</organism>
<accession>A0A6J2UF85</accession>
<dbReference type="Proteomes" id="UP000504634">
    <property type="component" value="Unplaced"/>
</dbReference>
<evidence type="ECO:0000313" key="3">
    <source>
        <dbReference type="RefSeq" id="XP_030386073.1"/>
    </source>
</evidence>
<proteinExistence type="predicted"/>
<sequence>MPKQRDATKNNNGKKEEVSKYKKKRVLNYLQEYGCTRDALDAIANSRRSDYNRIVDYVRNTASDAEARVAQECDSTSLANTNQWLELLKKADLAPHCQYEAATIMNAIVRNEPQPQPAELNGINMDEVYRFLENALTGQPQNLLKEASQKFLCQEIQLLINEANSEYGEQMVKEMYKVLNKFKDIDYEAHPNKCGIDPFFLDRADGNTKSE</sequence>
<protein>
    <submittedName>
        <fullName evidence="3">Uncharacterized protein LOC115632921</fullName>
    </submittedName>
</protein>
<dbReference type="GeneID" id="115632921"/>
<name>A0A6J2UF85_DROLE</name>
<reference evidence="3" key="1">
    <citation type="submission" date="2025-08" db="UniProtKB">
        <authorList>
            <consortium name="RefSeq"/>
        </authorList>
    </citation>
    <scope>IDENTIFICATION</scope>
    <source>
        <strain evidence="3">11010-0011.00</strain>
        <tissue evidence="3">Whole body</tissue>
    </source>
</reference>
<keyword evidence="2" id="KW-1185">Reference proteome</keyword>
<evidence type="ECO:0000313" key="2">
    <source>
        <dbReference type="Proteomes" id="UP000504634"/>
    </source>
</evidence>
<dbReference type="RefSeq" id="XP_030386073.1">
    <property type="nucleotide sequence ID" value="XM_030530213.1"/>
</dbReference>
<feature type="region of interest" description="Disordered" evidence="1">
    <location>
        <begin position="1"/>
        <end position="20"/>
    </location>
</feature>